<dbReference type="SUPFAM" id="SSF55136">
    <property type="entry name" value="Probable bacterial effector-binding domain"/>
    <property type="match status" value="1"/>
</dbReference>
<evidence type="ECO:0000313" key="6">
    <source>
        <dbReference type="Proteomes" id="UP000193558"/>
    </source>
</evidence>
<keyword evidence="3" id="KW-0804">Transcription</keyword>
<dbReference type="GO" id="GO:0043565">
    <property type="term" value="F:sequence-specific DNA binding"/>
    <property type="evidence" value="ECO:0007669"/>
    <property type="project" value="InterPro"/>
</dbReference>
<dbReference type="InterPro" id="IPR011256">
    <property type="entry name" value="Reg_factor_effector_dom_sf"/>
</dbReference>
<comment type="caution">
    <text evidence="5">The sequence shown here is derived from an EMBL/GenBank/DDBJ whole genome shotgun (WGS) entry which is preliminary data.</text>
</comment>
<dbReference type="InterPro" id="IPR029442">
    <property type="entry name" value="GyrI-like"/>
</dbReference>
<accession>A0A1X1D3H4</accession>
<dbReference type="Proteomes" id="UP000193558">
    <property type="component" value="Unassembled WGS sequence"/>
</dbReference>
<dbReference type="Gene3D" id="3.20.80.10">
    <property type="entry name" value="Regulatory factor, effector binding domain"/>
    <property type="match status" value="1"/>
</dbReference>
<dbReference type="InterPro" id="IPR018060">
    <property type="entry name" value="HTH_AraC"/>
</dbReference>
<dbReference type="Pfam" id="PF06445">
    <property type="entry name" value="GyrI-like"/>
    <property type="match status" value="1"/>
</dbReference>
<organism evidence="5 6">
    <name type="scientific">Pantoea rwandensis</name>
    <dbReference type="NCBI Taxonomy" id="1076550"/>
    <lineage>
        <taxon>Bacteria</taxon>
        <taxon>Pseudomonadati</taxon>
        <taxon>Pseudomonadota</taxon>
        <taxon>Gammaproteobacteria</taxon>
        <taxon>Enterobacterales</taxon>
        <taxon>Erwiniaceae</taxon>
        <taxon>Pantoea</taxon>
    </lineage>
</organism>
<protein>
    <recommendedName>
        <fullName evidence="4">HTH araC/xylS-type domain-containing protein</fullName>
    </recommendedName>
</protein>
<keyword evidence="1" id="KW-0805">Transcription regulation</keyword>
<evidence type="ECO:0000256" key="1">
    <source>
        <dbReference type="ARBA" id="ARBA00023015"/>
    </source>
</evidence>
<dbReference type="PANTHER" id="PTHR47504">
    <property type="entry name" value="RIGHT ORIGIN-BINDING PROTEIN"/>
    <property type="match status" value="1"/>
</dbReference>
<name>A0A1X1D3H4_9GAMM</name>
<evidence type="ECO:0000259" key="4">
    <source>
        <dbReference type="PROSITE" id="PS01124"/>
    </source>
</evidence>
<keyword evidence="2" id="KW-0238">DNA-binding</keyword>
<evidence type="ECO:0000256" key="2">
    <source>
        <dbReference type="ARBA" id="ARBA00023125"/>
    </source>
</evidence>
<dbReference type="Pfam" id="PF12833">
    <property type="entry name" value="HTH_18"/>
    <property type="match status" value="1"/>
</dbReference>
<dbReference type="SUPFAM" id="SSF46689">
    <property type="entry name" value="Homeodomain-like"/>
    <property type="match status" value="2"/>
</dbReference>
<dbReference type="EMBL" id="MLFR01000002">
    <property type="protein sequence ID" value="ORM71219.1"/>
    <property type="molecule type" value="Genomic_DNA"/>
</dbReference>
<feature type="domain" description="HTH araC/xylS-type" evidence="4">
    <location>
        <begin position="8"/>
        <end position="106"/>
    </location>
</feature>
<dbReference type="RefSeq" id="WP_084932595.1">
    <property type="nucleotide sequence ID" value="NZ_MLFR01000002.1"/>
</dbReference>
<dbReference type="PROSITE" id="PS01124">
    <property type="entry name" value="HTH_ARAC_FAMILY_2"/>
    <property type="match status" value="1"/>
</dbReference>
<gene>
    <name evidence="5" type="ORF">HA51_04930</name>
</gene>
<dbReference type="Gene3D" id="1.10.10.60">
    <property type="entry name" value="Homeodomain-like"/>
    <property type="match status" value="2"/>
</dbReference>
<dbReference type="PANTHER" id="PTHR47504:SF3">
    <property type="entry name" value="HTH-TYPE TRANSCRIPTIONAL REGULATOR YKGA-RELATED"/>
    <property type="match status" value="1"/>
</dbReference>
<sequence length="294" mass="34573">MIIKNNISHLIDWIEDNKHYPLRIDEIAQKAGYSKWYLQRAFSEVTGVNLATYCRKRRLSLAVLTVKYTEMPLADIASWFKYDSQQTLTNEFVKYYNVTPRNLRKSSGLNLKNIYPSLQNDIDTDYVNFKLVDSPVKEMYGIEYSYSIAIDQMDKHPVKQRKIIWDEFLSLFERKPEKIYCLTGPVVRNTKGSQVGYRYFLSVHDLDYCELLPRDIKKISMNSGQAYAVFEYKGHYSKLEGFIRNIYNIYLPRENFIRSDGEDIQEFIINGRSTFGDTSGYVEVNYYVPVENSQ</sequence>
<dbReference type="AlphaFoldDB" id="A0A1X1D3H4"/>
<dbReference type="SMART" id="SM00342">
    <property type="entry name" value="HTH_ARAC"/>
    <property type="match status" value="1"/>
</dbReference>
<dbReference type="InterPro" id="IPR050959">
    <property type="entry name" value="MarA-like"/>
</dbReference>
<reference evidence="5 6" key="1">
    <citation type="journal article" date="2017" name="Antonie Van Leeuwenhoek">
        <title>Phylogenomic resolution of the bacterial genus Pantoea and its relationship with Erwinia and Tatumella.</title>
        <authorList>
            <person name="Palmer M."/>
            <person name="Steenkamp E.T."/>
            <person name="Coetzee M.P."/>
            <person name="Chan W.Y."/>
            <person name="van Zyl E."/>
            <person name="De Maayer P."/>
            <person name="Coutinho T.A."/>
            <person name="Blom J."/>
            <person name="Smits T.H."/>
            <person name="Duffy B."/>
            <person name="Venter S.N."/>
        </authorList>
    </citation>
    <scope>NUCLEOTIDE SEQUENCE [LARGE SCALE GENOMIC DNA]</scope>
    <source>
        <strain evidence="5 6">LMG 26275</strain>
    </source>
</reference>
<dbReference type="InterPro" id="IPR009057">
    <property type="entry name" value="Homeodomain-like_sf"/>
</dbReference>
<proteinExistence type="predicted"/>
<dbReference type="GO" id="GO:0003700">
    <property type="term" value="F:DNA-binding transcription factor activity"/>
    <property type="evidence" value="ECO:0007669"/>
    <property type="project" value="InterPro"/>
</dbReference>
<dbReference type="OrthoDB" id="282744at2"/>
<evidence type="ECO:0000256" key="3">
    <source>
        <dbReference type="ARBA" id="ARBA00023163"/>
    </source>
</evidence>
<evidence type="ECO:0000313" key="5">
    <source>
        <dbReference type="EMBL" id="ORM71219.1"/>
    </source>
</evidence>